<evidence type="ECO:0000256" key="6">
    <source>
        <dbReference type="RuleBase" id="RU368122"/>
    </source>
</evidence>
<dbReference type="Proteomes" id="UP000016922">
    <property type="component" value="Unassembled WGS sequence"/>
</dbReference>
<comment type="cofactor">
    <cofactor evidence="1">
        <name>Cu(2+)</name>
        <dbReference type="ChEBI" id="CHEBI:29036"/>
    </cofactor>
</comment>
<protein>
    <recommendedName>
        <fullName evidence="6">AA9 family lytic polysaccharide monooxygenase</fullName>
        <ecNumber evidence="6">1.14.99.56</ecNumber>
    </recommendedName>
    <alternativeName>
        <fullName evidence="6">Endo-beta-1,4-glucanase</fullName>
    </alternativeName>
    <alternativeName>
        <fullName evidence="6">Glycosyl hydrolase 61 family protein</fullName>
    </alternativeName>
</protein>
<feature type="domain" description="Auxiliary Activity family 9 catalytic" evidence="7">
    <location>
        <begin position="19"/>
        <end position="262"/>
    </location>
</feature>
<comment type="subcellular location">
    <subcellularLocation>
        <location evidence="2 6">Secreted</location>
    </subcellularLocation>
</comment>
<keyword evidence="4 6" id="KW-1015">Disulfide bond</keyword>
<dbReference type="Gene3D" id="2.70.50.70">
    <property type="match status" value="1"/>
</dbReference>
<keyword evidence="6" id="KW-0624">Polysaccharide degradation</keyword>
<evidence type="ECO:0000256" key="3">
    <source>
        <dbReference type="ARBA" id="ARBA00022525"/>
    </source>
</evidence>
<dbReference type="OMA" id="LACNING"/>
<dbReference type="GO" id="GO:0030245">
    <property type="term" value="P:cellulose catabolic process"/>
    <property type="evidence" value="ECO:0007669"/>
    <property type="project" value="UniProtKB-UniRule"/>
</dbReference>
<dbReference type="OrthoDB" id="4849160at2759"/>
<proteinExistence type="predicted"/>
<dbReference type="RefSeq" id="XP_008084840.1">
    <property type="nucleotide sequence ID" value="XM_008086649.1"/>
</dbReference>
<dbReference type="PANTHER" id="PTHR33353">
    <property type="entry name" value="PUTATIVE (AFU_ORTHOLOGUE AFUA_1G12560)-RELATED"/>
    <property type="match status" value="1"/>
</dbReference>
<comment type="function">
    <text evidence="6">Lytic polysaccharide monooxygenase (LMPO) that depolymerizes crystalline and amorphous polysaccharides via the oxidation of scissile alpha- or beta-(1-4)-glycosidic bonds, yielding C1 and/or C4 oxidation products. Catalysis by LPMOs requires the reduction of the active-site copper from Cu(II) to Cu(I) by a reducing agent and H(2)O(2) or O(2) as a cosubstrate.</text>
</comment>
<dbReference type="GO" id="GO:0005576">
    <property type="term" value="C:extracellular region"/>
    <property type="evidence" value="ECO:0007669"/>
    <property type="project" value="UniProtKB-SubCell"/>
</dbReference>
<dbReference type="CDD" id="cd21175">
    <property type="entry name" value="LPMO_AA9"/>
    <property type="match status" value="1"/>
</dbReference>
<keyword evidence="3 6" id="KW-0964">Secreted</keyword>
<keyword evidence="6" id="KW-0119">Carbohydrate metabolism</keyword>
<dbReference type="InterPro" id="IPR005103">
    <property type="entry name" value="AA9_LPMO"/>
</dbReference>
<dbReference type="InterPro" id="IPR049892">
    <property type="entry name" value="AA9"/>
</dbReference>
<sequence>MKFQDITSVLAFAGSALAHGGILSYTIDGKDYISNPYHLSDMTTNGAGDADIPDLTTPSIQRPYYWYPVEDVESSNMTCNYNAISNAPDFHATVPAGGNITAHWTSPEGGIFPYVGLSWRHSHGPMLAYLARCPGDSCANYKPEGAIWFKIAEAGMRPGEKDMTLNSAWWQSEINGYAGYDGEGYHYPAYPEGWSFNLPKRLKKGAYLIRHEIIMTAANPAQFYPNCAQLMVTGEGDKLPAAEVLVAFPGAYKASDPGIVIADWAMGWQPAEPRYNTSDYKMPGPKLWTGGN</sequence>
<evidence type="ECO:0000256" key="1">
    <source>
        <dbReference type="ARBA" id="ARBA00001973"/>
    </source>
</evidence>
<gene>
    <name evidence="8" type="ORF">GLAREA_04272</name>
</gene>
<comment type="catalytic activity">
    <reaction evidence="6">
        <text>[(1-&gt;4)-beta-D-glucosyl]n+m + reduced acceptor + O2 = 4-dehydro-beta-D-glucosyl-[(1-&gt;4)-beta-D-glucosyl]n-1 + [(1-&gt;4)-beta-D-glucosyl]m + acceptor + H2O.</text>
        <dbReference type="EC" id="1.14.99.56"/>
    </reaction>
</comment>
<dbReference type="KEGG" id="glz:GLAREA_04272"/>
<evidence type="ECO:0000259" key="7">
    <source>
        <dbReference type="Pfam" id="PF03443"/>
    </source>
</evidence>
<dbReference type="AlphaFoldDB" id="S3D5W2"/>
<dbReference type="HOGENOM" id="CLU_031730_1_1_1"/>
<comment type="domain">
    <text evidence="6">Has a modular structure: an endo-beta-1,4-glucanase catalytic module at the N-terminus, a linker rich in serines and threonines, and a C-terminal carbohydrate-binding module (CBM).</text>
</comment>
<reference evidence="8 9" key="1">
    <citation type="journal article" date="2013" name="BMC Genomics">
        <title>Genomics-driven discovery of the pneumocandin biosynthetic gene cluster in the fungus Glarea lozoyensis.</title>
        <authorList>
            <person name="Chen L."/>
            <person name="Yue Q."/>
            <person name="Zhang X."/>
            <person name="Xiang M."/>
            <person name="Wang C."/>
            <person name="Li S."/>
            <person name="Che Y."/>
            <person name="Ortiz-Lopez F.J."/>
            <person name="Bills G.F."/>
            <person name="Liu X."/>
            <person name="An Z."/>
        </authorList>
    </citation>
    <scope>NUCLEOTIDE SEQUENCE [LARGE SCALE GENOMIC DNA]</scope>
    <source>
        <strain evidence="9">ATCC 20868 / MF5171</strain>
    </source>
</reference>
<dbReference type="GeneID" id="19463327"/>
<keyword evidence="6" id="KW-0136">Cellulose degradation</keyword>
<keyword evidence="5" id="KW-0325">Glycoprotein</keyword>
<keyword evidence="9" id="KW-1185">Reference proteome</keyword>
<dbReference type="Pfam" id="PF03443">
    <property type="entry name" value="AA9"/>
    <property type="match status" value="1"/>
</dbReference>
<accession>S3D5W2</accession>
<evidence type="ECO:0000256" key="2">
    <source>
        <dbReference type="ARBA" id="ARBA00004613"/>
    </source>
</evidence>
<organism evidence="8 9">
    <name type="scientific">Glarea lozoyensis (strain ATCC 20868 / MF5171)</name>
    <dbReference type="NCBI Taxonomy" id="1116229"/>
    <lineage>
        <taxon>Eukaryota</taxon>
        <taxon>Fungi</taxon>
        <taxon>Dikarya</taxon>
        <taxon>Ascomycota</taxon>
        <taxon>Pezizomycotina</taxon>
        <taxon>Leotiomycetes</taxon>
        <taxon>Helotiales</taxon>
        <taxon>Helotiaceae</taxon>
        <taxon>Glarea</taxon>
    </lineage>
</organism>
<dbReference type="PANTHER" id="PTHR33353:SF19">
    <property type="entry name" value="GLYCOSYLHYDROLASE FAMILY 61-8 PROTEIN"/>
    <property type="match status" value="1"/>
</dbReference>
<dbReference type="EC" id="1.14.99.56" evidence="6"/>
<evidence type="ECO:0000256" key="5">
    <source>
        <dbReference type="ARBA" id="ARBA00023180"/>
    </source>
</evidence>
<dbReference type="eggNOG" id="ENOG502T9XU">
    <property type="taxonomic scope" value="Eukaryota"/>
</dbReference>
<evidence type="ECO:0000313" key="9">
    <source>
        <dbReference type="Proteomes" id="UP000016922"/>
    </source>
</evidence>
<evidence type="ECO:0000256" key="4">
    <source>
        <dbReference type="ARBA" id="ARBA00023157"/>
    </source>
</evidence>
<name>S3D5W2_GLAL2</name>
<evidence type="ECO:0000313" key="8">
    <source>
        <dbReference type="EMBL" id="EPE27481.1"/>
    </source>
</evidence>
<dbReference type="GO" id="GO:0008810">
    <property type="term" value="F:cellulase activity"/>
    <property type="evidence" value="ECO:0007669"/>
    <property type="project" value="UniProtKB-UniRule"/>
</dbReference>
<dbReference type="GO" id="GO:0030248">
    <property type="term" value="F:cellulose binding"/>
    <property type="evidence" value="ECO:0007669"/>
    <property type="project" value="UniProtKB-UniRule"/>
</dbReference>
<dbReference type="EMBL" id="KE145369">
    <property type="protein sequence ID" value="EPE27481.1"/>
    <property type="molecule type" value="Genomic_DNA"/>
</dbReference>